<dbReference type="InterPro" id="IPR002514">
    <property type="entry name" value="Transposase_8"/>
</dbReference>
<evidence type="ECO:0000313" key="3">
    <source>
        <dbReference type="Proteomes" id="UP001620626"/>
    </source>
</evidence>
<accession>A0ABD2KCX6</accession>
<organism evidence="2 3">
    <name type="scientific">Heterodera trifolii</name>
    <dbReference type="NCBI Taxonomy" id="157864"/>
    <lineage>
        <taxon>Eukaryota</taxon>
        <taxon>Metazoa</taxon>
        <taxon>Ecdysozoa</taxon>
        <taxon>Nematoda</taxon>
        <taxon>Chromadorea</taxon>
        <taxon>Rhabditida</taxon>
        <taxon>Tylenchina</taxon>
        <taxon>Tylenchomorpha</taxon>
        <taxon>Tylenchoidea</taxon>
        <taxon>Heteroderidae</taxon>
        <taxon>Heteroderinae</taxon>
        <taxon>Heterodera</taxon>
    </lineage>
</organism>
<evidence type="ECO:0000313" key="2">
    <source>
        <dbReference type="EMBL" id="KAL3100772.1"/>
    </source>
</evidence>
<comment type="subcellular location">
    <subcellularLocation>
        <location evidence="1">Nucleus</location>
    </subcellularLocation>
</comment>
<gene>
    <name evidence="2" type="ORF">niasHT_021051</name>
</gene>
<dbReference type="Pfam" id="PF01527">
    <property type="entry name" value="HTH_Tnp_1"/>
    <property type="match status" value="1"/>
</dbReference>
<dbReference type="GO" id="GO:0005634">
    <property type="term" value="C:nucleus"/>
    <property type="evidence" value="ECO:0007669"/>
    <property type="project" value="UniProtKB-SubCell"/>
</dbReference>
<dbReference type="Proteomes" id="UP001620626">
    <property type="component" value="Unassembled WGS sequence"/>
</dbReference>
<protein>
    <recommendedName>
        <fullName evidence="4">Transposase</fullName>
    </recommendedName>
</protein>
<evidence type="ECO:0008006" key="4">
    <source>
        <dbReference type="Google" id="ProtNLM"/>
    </source>
</evidence>
<comment type="caution">
    <text evidence="2">The sequence shown here is derived from an EMBL/GenBank/DDBJ whole genome shotgun (WGS) entry which is preliminary data.</text>
</comment>
<sequence>MPFQRAGAHSTREWMKIEREIAEKIGTSRTSIYRWKAQLGLTKNRRYSDEEKRKIMAKYYQMKRENPRIMMKTMCKKLNISMATLYRWIEIGEGQQKPEKATGEMKHQKFNNLNNYEKTFGANGNGQNVWAWNFATGRRQRKTKLASLY</sequence>
<dbReference type="EMBL" id="JBICBT010000786">
    <property type="protein sequence ID" value="KAL3100772.1"/>
    <property type="molecule type" value="Genomic_DNA"/>
</dbReference>
<dbReference type="InterPro" id="IPR009057">
    <property type="entry name" value="Homeodomain-like_sf"/>
</dbReference>
<evidence type="ECO:0000256" key="1">
    <source>
        <dbReference type="ARBA" id="ARBA00004123"/>
    </source>
</evidence>
<dbReference type="SUPFAM" id="SSF46689">
    <property type="entry name" value="Homeodomain-like"/>
    <property type="match status" value="1"/>
</dbReference>
<dbReference type="AlphaFoldDB" id="A0ABD2KCX6"/>
<keyword evidence="3" id="KW-1185">Reference proteome</keyword>
<reference evidence="2 3" key="1">
    <citation type="submission" date="2024-10" db="EMBL/GenBank/DDBJ databases">
        <authorList>
            <person name="Kim D."/>
        </authorList>
    </citation>
    <scope>NUCLEOTIDE SEQUENCE [LARGE SCALE GENOMIC DNA]</scope>
    <source>
        <strain evidence="2">BH-2024</strain>
    </source>
</reference>
<name>A0ABD2KCX6_9BILA</name>
<proteinExistence type="predicted"/>